<keyword evidence="3" id="KW-1185">Reference proteome</keyword>
<dbReference type="GO" id="GO:0003677">
    <property type="term" value="F:DNA binding"/>
    <property type="evidence" value="ECO:0007669"/>
    <property type="project" value="InterPro"/>
</dbReference>
<protein>
    <submittedName>
        <fullName evidence="2">Mobile element protein</fullName>
    </submittedName>
</protein>
<name>A0A291BBY5_9GAMM</name>
<dbReference type="InterPro" id="IPR002559">
    <property type="entry name" value="Transposase_11"/>
</dbReference>
<evidence type="ECO:0000259" key="1">
    <source>
        <dbReference type="Pfam" id="PF01609"/>
    </source>
</evidence>
<dbReference type="Proteomes" id="UP000218160">
    <property type="component" value="Chromosome 2"/>
</dbReference>
<feature type="domain" description="Transposase IS4-like" evidence="1">
    <location>
        <begin position="6"/>
        <end position="71"/>
    </location>
</feature>
<accession>A0A291BBY5</accession>
<dbReference type="Pfam" id="PF01609">
    <property type="entry name" value="DDE_Tnp_1"/>
    <property type="match status" value="1"/>
</dbReference>
<reference evidence="3" key="1">
    <citation type="submission" date="2017-04" db="EMBL/GenBank/DDBJ databases">
        <title>Genome evolution of the luminous symbionts of deep sea anglerfish.</title>
        <authorList>
            <person name="Hendry T.A."/>
        </authorList>
    </citation>
    <scope>NUCLEOTIDE SEQUENCE [LARGE SCALE GENOMIC DNA]</scope>
</reference>
<dbReference type="KEGG" id="elux:BTN50_2099"/>
<dbReference type="GO" id="GO:0006313">
    <property type="term" value="P:DNA transposition"/>
    <property type="evidence" value="ECO:0007669"/>
    <property type="project" value="InterPro"/>
</dbReference>
<dbReference type="GO" id="GO:0004803">
    <property type="term" value="F:transposase activity"/>
    <property type="evidence" value="ECO:0007669"/>
    <property type="project" value="InterPro"/>
</dbReference>
<dbReference type="EMBL" id="CP020663">
    <property type="protein sequence ID" value="ATF10507.1"/>
    <property type="molecule type" value="Genomic_DNA"/>
</dbReference>
<evidence type="ECO:0000313" key="3">
    <source>
        <dbReference type="Proteomes" id="UP000218160"/>
    </source>
</evidence>
<organism evidence="2 3">
    <name type="scientific">Candidatus Enterovibrio altilux</name>
    <dbReference type="NCBI Taxonomy" id="1927128"/>
    <lineage>
        <taxon>Bacteria</taxon>
        <taxon>Pseudomonadati</taxon>
        <taxon>Pseudomonadota</taxon>
        <taxon>Gammaproteobacteria</taxon>
        <taxon>Vibrionales</taxon>
        <taxon>Vibrionaceae</taxon>
        <taxon>Enterovibrio</taxon>
    </lineage>
</organism>
<gene>
    <name evidence="2" type="ORF">BTN50_2099</name>
</gene>
<evidence type="ECO:0000313" key="2">
    <source>
        <dbReference type="EMBL" id="ATF10507.1"/>
    </source>
</evidence>
<sequence>MENRNTCKIIAAELSASNVTDLKVLPNLLKQTRQKINEISTDSSYDTRQYYETVRIKQAVPTSIAKRGIVTINIPYQRQQYLESKNDLEGH</sequence>
<dbReference type="AlphaFoldDB" id="A0A291BBY5"/>
<proteinExistence type="predicted"/>